<dbReference type="Pfam" id="PF19630">
    <property type="entry name" value="DUF6134"/>
    <property type="match status" value="1"/>
</dbReference>
<keyword evidence="2" id="KW-1185">Reference proteome</keyword>
<evidence type="ECO:0000313" key="1">
    <source>
        <dbReference type="EMBL" id="QPH54303.1"/>
    </source>
</evidence>
<gene>
    <name evidence="1" type="ORF">I0K15_00550</name>
</gene>
<dbReference type="Proteomes" id="UP000594800">
    <property type="component" value="Chromosome"/>
</dbReference>
<protein>
    <submittedName>
        <fullName evidence="1">Uncharacterized protein</fullName>
    </submittedName>
</protein>
<accession>A0A7S9QCK0</accession>
<dbReference type="RefSeq" id="WP_196103512.1">
    <property type="nucleotide sequence ID" value="NZ_CP064942.1"/>
</dbReference>
<dbReference type="KEGG" id="poz:I0K15_00550"/>
<name>A0A7S9QCK0_9RHOB</name>
<evidence type="ECO:0000313" key="2">
    <source>
        <dbReference type="Proteomes" id="UP000594800"/>
    </source>
</evidence>
<proteinExistence type="predicted"/>
<dbReference type="AlphaFoldDB" id="A0A7S9QCK0"/>
<dbReference type="EMBL" id="CP064942">
    <property type="protein sequence ID" value="QPH54303.1"/>
    <property type="molecule type" value="Genomic_DNA"/>
</dbReference>
<sequence>MLLPDRDERRNALHGSVRAGAKPLHLTRRTALAAGAAALFAPSIALASTATRRYRLERGSSDIGHHDISVSRTGDEIAVEIDIEILVRVLGIAAYRYTMTNSERWRGGEVVSIRSRTNNDGEDAFVTATRTGDVLEVEGSTFSGAVPGLIGTTTYWTPAFLQRDVWVSTQGGAPLDIAARRAGTAQYPTPAGAVPTTAWELGPELEATLHYSNAGEWVGSTFDARGQQVRYIPQDLNPALAPLWST</sequence>
<reference evidence="1 2" key="1">
    <citation type="submission" date="2020-11" db="EMBL/GenBank/DDBJ databases">
        <title>Description of Pontivivens ytuae sp. nov. isolated from deep sea sediment of Mariana Trench.</title>
        <authorList>
            <person name="Wang Z."/>
            <person name="Sun Q.-L."/>
            <person name="Xu X.-D."/>
            <person name="Tang Y.-Z."/>
            <person name="Zhang J."/>
        </authorList>
    </citation>
    <scope>NUCLEOTIDE SEQUENCE [LARGE SCALE GENOMIC DNA]</scope>
    <source>
        <strain evidence="1 2">MT2928</strain>
    </source>
</reference>
<organism evidence="1 2">
    <name type="scientific">Pontivivens ytuae</name>
    <dbReference type="NCBI Taxonomy" id="2789856"/>
    <lineage>
        <taxon>Bacteria</taxon>
        <taxon>Pseudomonadati</taxon>
        <taxon>Pseudomonadota</taxon>
        <taxon>Alphaproteobacteria</taxon>
        <taxon>Rhodobacterales</taxon>
        <taxon>Paracoccaceae</taxon>
        <taxon>Pontivivens</taxon>
    </lineage>
</organism>
<dbReference type="InterPro" id="IPR045767">
    <property type="entry name" value="DUF6134"/>
</dbReference>